<sequence length="579" mass="65916">MGFGHRNCAVFGCHNSGKRLDKWSREMCEVHNSLIRGKTPCVCEPPFKLFPFPTIKKNSDARKHWIKLMKRQDLRGKPWEPKPSSRVCSAHFVSGKPTDENPDPVLKLGYQSPVSSLRKRKLPTERTPPLPSKRSRKSETHETVTDTDFANPSTSKVDGHEFPSTATNHKKSVDDTSIGSESMGDFGPNTNDNKQSNKSHIFSDYGYCYGWQDMAKPDFCFKENCLKEKHAKAEELRKLRDYINKLEQKLEQCRSKIKANENKGLRYTDLRKDATVRQLTSIPTRGAFDKLFCLVNKNVKKVNFWVGPTRSVKKGRNFKRTPKKFGPQRVLSKKDEFLLTLMKLRLGSTSADLAQRFGIGTTTVSNVFTTWIKILSKELGFLVYNPSKDVVKKTLPAKFKKPGYSNVRHIIDCTEIFIETPSNPTVRAATWSDYKHHNTAKVLVSITPNGAFNFVSKAWGGRTSDVNVTRESSFYDMCEPYDEVMADRGFTIAEDLILRHCKLHIPPGRRGKEQFSKAEVNKTKKIANLRIYVEQAIRRLKTFRLIKNELPISLLNNIDAIVLVCAALCNLYSPLGKTK</sequence>
<keyword evidence="5 6" id="KW-0238">DNA-binding</keyword>
<dbReference type="Pfam" id="PF13359">
    <property type="entry name" value="DDE_Tnp_4"/>
    <property type="match status" value="1"/>
</dbReference>
<evidence type="ECO:0000256" key="8">
    <source>
        <dbReference type="SAM" id="MobiDB-lite"/>
    </source>
</evidence>
<dbReference type="SMART" id="SM00980">
    <property type="entry name" value="THAP"/>
    <property type="match status" value="1"/>
</dbReference>
<organism evidence="10 11">
    <name type="scientific">Acropora cervicornis</name>
    <name type="common">Staghorn coral</name>
    <dbReference type="NCBI Taxonomy" id="6130"/>
    <lineage>
        <taxon>Eukaryota</taxon>
        <taxon>Metazoa</taxon>
        <taxon>Cnidaria</taxon>
        <taxon>Anthozoa</taxon>
        <taxon>Hexacorallia</taxon>
        <taxon>Scleractinia</taxon>
        <taxon>Astrocoeniina</taxon>
        <taxon>Acroporidae</taxon>
        <taxon>Acropora</taxon>
    </lineage>
</organism>
<evidence type="ECO:0000256" key="4">
    <source>
        <dbReference type="ARBA" id="ARBA00022833"/>
    </source>
</evidence>
<comment type="caution">
    <text evidence="10">The sequence shown here is derived from an EMBL/GenBank/DDBJ whole genome shotgun (WGS) entry which is preliminary data.</text>
</comment>
<evidence type="ECO:0000256" key="7">
    <source>
        <dbReference type="SAM" id="Coils"/>
    </source>
</evidence>
<evidence type="ECO:0000256" key="6">
    <source>
        <dbReference type="PROSITE-ProRule" id="PRU00309"/>
    </source>
</evidence>
<dbReference type="Pfam" id="PF13613">
    <property type="entry name" value="HTH_Tnp_4"/>
    <property type="match status" value="1"/>
</dbReference>
<protein>
    <recommendedName>
        <fullName evidence="9">THAP-type domain-containing protein</fullName>
    </recommendedName>
</protein>
<gene>
    <name evidence="10" type="ORF">P5673_031089</name>
</gene>
<dbReference type="AlphaFoldDB" id="A0AAD9PTG4"/>
<keyword evidence="4" id="KW-0862">Zinc</keyword>
<feature type="coiled-coil region" evidence="7">
    <location>
        <begin position="229"/>
        <end position="263"/>
    </location>
</feature>
<evidence type="ECO:0000313" key="11">
    <source>
        <dbReference type="Proteomes" id="UP001249851"/>
    </source>
</evidence>
<keyword evidence="2" id="KW-0479">Metal-binding</keyword>
<keyword evidence="11" id="KW-1185">Reference proteome</keyword>
<dbReference type="GO" id="GO:0003677">
    <property type="term" value="F:DNA binding"/>
    <property type="evidence" value="ECO:0007669"/>
    <property type="project" value="UniProtKB-UniRule"/>
</dbReference>
<evidence type="ECO:0000256" key="5">
    <source>
        <dbReference type="ARBA" id="ARBA00023125"/>
    </source>
</evidence>
<feature type="compositionally biased region" description="Polar residues" evidence="8">
    <location>
        <begin position="188"/>
        <end position="197"/>
    </location>
</feature>
<comment type="cofactor">
    <cofactor evidence="1">
        <name>a divalent metal cation</name>
        <dbReference type="ChEBI" id="CHEBI:60240"/>
    </cofactor>
</comment>
<evidence type="ECO:0000256" key="2">
    <source>
        <dbReference type="ARBA" id="ARBA00022723"/>
    </source>
</evidence>
<feature type="compositionally biased region" description="Polar residues" evidence="8">
    <location>
        <begin position="146"/>
        <end position="156"/>
    </location>
</feature>
<evidence type="ECO:0000256" key="3">
    <source>
        <dbReference type="ARBA" id="ARBA00022771"/>
    </source>
</evidence>
<accession>A0AAD9PTG4</accession>
<dbReference type="PROSITE" id="PS50950">
    <property type="entry name" value="ZF_THAP"/>
    <property type="match status" value="1"/>
</dbReference>
<feature type="region of interest" description="Disordered" evidence="8">
    <location>
        <begin position="75"/>
        <end position="197"/>
    </location>
</feature>
<feature type="domain" description="THAP-type" evidence="9">
    <location>
        <begin position="1"/>
        <end position="131"/>
    </location>
</feature>
<reference evidence="10" key="2">
    <citation type="journal article" date="2023" name="Science">
        <title>Genomic signatures of disease resistance in endangered staghorn corals.</title>
        <authorList>
            <person name="Vollmer S.V."/>
            <person name="Selwyn J.D."/>
            <person name="Despard B.A."/>
            <person name="Roesel C.L."/>
        </authorList>
    </citation>
    <scope>NUCLEOTIDE SEQUENCE</scope>
    <source>
        <strain evidence="10">K2</strain>
    </source>
</reference>
<dbReference type="InterPro" id="IPR027805">
    <property type="entry name" value="Transposase_HTH_dom"/>
</dbReference>
<keyword evidence="7" id="KW-0175">Coiled coil</keyword>
<evidence type="ECO:0000256" key="1">
    <source>
        <dbReference type="ARBA" id="ARBA00001968"/>
    </source>
</evidence>
<reference evidence="10" key="1">
    <citation type="journal article" date="2023" name="G3 (Bethesda)">
        <title>Whole genome assembly and annotation of the endangered Caribbean coral Acropora cervicornis.</title>
        <authorList>
            <person name="Selwyn J.D."/>
            <person name="Vollmer S.V."/>
        </authorList>
    </citation>
    <scope>NUCLEOTIDE SEQUENCE</scope>
    <source>
        <strain evidence="10">K2</strain>
    </source>
</reference>
<dbReference type="GO" id="GO:0008270">
    <property type="term" value="F:zinc ion binding"/>
    <property type="evidence" value="ECO:0007669"/>
    <property type="project" value="UniProtKB-KW"/>
</dbReference>
<evidence type="ECO:0000313" key="10">
    <source>
        <dbReference type="EMBL" id="KAK2548649.1"/>
    </source>
</evidence>
<proteinExistence type="predicted"/>
<dbReference type="EMBL" id="JARQWQ010000141">
    <property type="protein sequence ID" value="KAK2548649.1"/>
    <property type="molecule type" value="Genomic_DNA"/>
</dbReference>
<dbReference type="InterPro" id="IPR027806">
    <property type="entry name" value="HARBI1_dom"/>
</dbReference>
<dbReference type="Pfam" id="PF05485">
    <property type="entry name" value="THAP"/>
    <property type="match status" value="1"/>
</dbReference>
<dbReference type="PANTHER" id="PTHR23080">
    <property type="entry name" value="THAP DOMAIN PROTEIN"/>
    <property type="match status" value="1"/>
</dbReference>
<keyword evidence="3 6" id="KW-0863">Zinc-finger</keyword>
<name>A0AAD9PTG4_ACRCE</name>
<dbReference type="InterPro" id="IPR006612">
    <property type="entry name" value="THAP_Znf"/>
</dbReference>
<dbReference type="Proteomes" id="UP001249851">
    <property type="component" value="Unassembled WGS sequence"/>
</dbReference>
<evidence type="ECO:0000259" key="9">
    <source>
        <dbReference type="PROSITE" id="PS50950"/>
    </source>
</evidence>